<sequence>MQEDASHSQDAAALSLPELVTGVTDADQIDDSIRIDHLKSLTELCTGTVSPSDVALLKQLKSTLVAGNLQAADSDDTSELHTAKWQLLTSLLHADGLEFPASEADLQTVLSLMVTDRFVSSDVLTAMAQWLVQLVNSTKRLGSLATDNLLDVELSGDEQDGTFVELIKQMYVTLGSLQLRHGLAQILETLVTTKDQAKQVVKTGVLRSILQVALEQPADALDIILVQNFVVVGTRVASFVCFEYASSEMSATKGTEKDVLALVAEKRRDVCDLAVALMLSGVSLVFADGVRMLQLLMDCAPCRALLATVPDLRGALEKAHMLVRLKDSKLARDEYLKGLCEAQYELLSPEIDTYERQHGSVVGLPSNDESCCDDSCGEKALELAMKYKTKGNAFFRRGNYPTARVFYRRAIAVLRAAQLQGETSLRSLSVDKLLVRCGIGASVQVCSRQGGDWQDAMVSDVEENGASSQVEILYDAGDREDEWVSISRIRLRMNTTLLTAFNDLAVDCSMNMGKAFTALGDHDQAVQCFSYALTLRGGKLIAALYSRGVANMARRDLTAAQQDLWDANQQCRVQQKNSTNGGTSKTNARDAKQVRALHMQIVAAYKKLQQMHANKKRLDKKVIKQMVKYLSTIPALQDE</sequence>
<dbReference type="OMA" id="EWVSISR"/>
<dbReference type="HOGENOM" id="CLU_029989_0_0_1"/>
<dbReference type="InterPro" id="IPR011990">
    <property type="entry name" value="TPR-like_helical_dom_sf"/>
</dbReference>
<dbReference type="eggNOG" id="ENOG502S5UE">
    <property type="taxonomic scope" value="Eukaryota"/>
</dbReference>
<name>H3GS56_PHYRM</name>
<dbReference type="Proteomes" id="UP000005238">
    <property type="component" value="Unassembled WGS sequence"/>
</dbReference>
<dbReference type="InterPro" id="IPR019734">
    <property type="entry name" value="TPR_rpt"/>
</dbReference>
<organism evidence="4 5">
    <name type="scientific">Phytophthora ramorum</name>
    <name type="common">Sudden oak death agent</name>
    <dbReference type="NCBI Taxonomy" id="164328"/>
    <lineage>
        <taxon>Eukaryota</taxon>
        <taxon>Sar</taxon>
        <taxon>Stramenopiles</taxon>
        <taxon>Oomycota</taxon>
        <taxon>Peronosporomycetes</taxon>
        <taxon>Peronosporales</taxon>
        <taxon>Peronosporaceae</taxon>
        <taxon>Phytophthora</taxon>
    </lineage>
</organism>
<dbReference type="SUPFAM" id="SSF48452">
    <property type="entry name" value="TPR-like"/>
    <property type="match status" value="1"/>
</dbReference>
<dbReference type="PANTHER" id="PTHR11242:SF0">
    <property type="entry name" value="TPR_REGION DOMAIN-CONTAINING PROTEIN"/>
    <property type="match status" value="1"/>
</dbReference>
<feature type="repeat" description="TPR" evidence="3">
    <location>
        <begin position="506"/>
        <end position="539"/>
    </location>
</feature>
<keyword evidence="1" id="KW-0677">Repeat</keyword>
<dbReference type="InParanoid" id="H3GS56"/>
<dbReference type="SMART" id="SM00028">
    <property type="entry name" value="TPR"/>
    <property type="match status" value="2"/>
</dbReference>
<dbReference type="PROSITE" id="PS50005">
    <property type="entry name" value="TPR"/>
    <property type="match status" value="1"/>
</dbReference>
<proteinExistence type="predicted"/>
<reference evidence="4" key="2">
    <citation type="submission" date="2015-06" db="UniProtKB">
        <authorList>
            <consortium name="EnsemblProtists"/>
        </authorList>
    </citation>
    <scope>IDENTIFICATION</scope>
    <source>
        <strain evidence="4">Pr102</strain>
    </source>
</reference>
<protein>
    <submittedName>
        <fullName evidence="4">Uncharacterized protein</fullName>
    </submittedName>
</protein>
<accession>H3GS56</accession>
<dbReference type="VEuPathDB" id="FungiDB:KRP22_3237"/>
<evidence type="ECO:0000256" key="1">
    <source>
        <dbReference type="ARBA" id="ARBA00022737"/>
    </source>
</evidence>
<dbReference type="EnsemblProtists" id="Phyra79775">
    <property type="protein sequence ID" value="Phyra79775"/>
    <property type="gene ID" value="Phyra79775"/>
</dbReference>
<dbReference type="VEuPathDB" id="FungiDB:KRP23_3526"/>
<evidence type="ECO:0000313" key="5">
    <source>
        <dbReference type="Proteomes" id="UP000005238"/>
    </source>
</evidence>
<dbReference type="Gene3D" id="1.25.40.10">
    <property type="entry name" value="Tetratricopeptide repeat domain"/>
    <property type="match status" value="1"/>
</dbReference>
<reference evidence="5" key="1">
    <citation type="journal article" date="2006" name="Science">
        <title>Phytophthora genome sequences uncover evolutionary origins and mechanisms of pathogenesis.</title>
        <authorList>
            <person name="Tyler B.M."/>
            <person name="Tripathy S."/>
            <person name="Zhang X."/>
            <person name="Dehal P."/>
            <person name="Jiang R.H."/>
            <person name="Aerts A."/>
            <person name="Arredondo F.D."/>
            <person name="Baxter L."/>
            <person name="Bensasson D."/>
            <person name="Beynon J.L."/>
            <person name="Chapman J."/>
            <person name="Damasceno C.M."/>
            <person name="Dorrance A.E."/>
            <person name="Dou D."/>
            <person name="Dickerman A.W."/>
            <person name="Dubchak I.L."/>
            <person name="Garbelotto M."/>
            <person name="Gijzen M."/>
            <person name="Gordon S.G."/>
            <person name="Govers F."/>
            <person name="Grunwald N.J."/>
            <person name="Huang W."/>
            <person name="Ivors K.L."/>
            <person name="Jones R.W."/>
            <person name="Kamoun S."/>
            <person name="Krampis K."/>
            <person name="Lamour K.H."/>
            <person name="Lee M.K."/>
            <person name="McDonald W.H."/>
            <person name="Medina M."/>
            <person name="Meijer H.J."/>
            <person name="Nordberg E.K."/>
            <person name="Maclean D.J."/>
            <person name="Ospina-Giraldo M.D."/>
            <person name="Morris P.F."/>
            <person name="Phuntumart V."/>
            <person name="Putnam N.H."/>
            <person name="Rash S."/>
            <person name="Rose J.K."/>
            <person name="Sakihama Y."/>
            <person name="Salamov A.A."/>
            <person name="Savidor A."/>
            <person name="Scheuring C.F."/>
            <person name="Smith B.M."/>
            <person name="Sobral B.W."/>
            <person name="Terry A."/>
            <person name="Torto-Alalibo T.A."/>
            <person name="Win J."/>
            <person name="Xu Z."/>
            <person name="Zhang H."/>
            <person name="Grigoriev I.V."/>
            <person name="Rokhsar D.S."/>
            <person name="Boore J.L."/>
        </authorList>
    </citation>
    <scope>NUCLEOTIDE SEQUENCE [LARGE SCALE GENOMIC DNA]</scope>
    <source>
        <strain evidence="5">Pr102</strain>
    </source>
</reference>
<keyword evidence="5" id="KW-1185">Reference proteome</keyword>
<evidence type="ECO:0000256" key="3">
    <source>
        <dbReference type="PROSITE-ProRule" id="PRU00339"/>
    </source>
</evidence>
<keyword evidence="2 3" id="KW-0802">TPR repeat</keyword>
<dbReference type="InterPro" id="IPR039663">
    <property type="entry name" value="AIP/AIPL1/TTC9"/>
</dbReference>
<evidence type="ECO:0000256" key="2">
    <source>
        <dbReference type="ARBA" id="ARBA00022803"/>
    </source>
</evidence>
<evidence type="ECO:0000313" key="4">
    <source>
        <dbReference type="EnsemblProtists" id="Phyra79775"/>
    </source>
</evidence>
<dbReference type="EMBL" id="DS566040">
    <property type="status" value="NOT_ANNOTATED_CDS"/>
    <property type="molecule type" value="Genomic_DNA"/>
</dbReference>
<dbReference type="AlphaFoldDB" id="H3GS56"/>
<dbReference type="PANTHER" id="PTHR11242">
    <property type="entry name" value="ARYL HYDROCARBON RECEPTOR INTERACTING PROTEIN RELATED"/>
    <property type="match status" value="1"/>
</dbReference>